<feature type="region of interest" description="Disordered" evidence="2">
    <location>
        <begin position="113"/>
        <end position="137"/>
    </location>
</feature>
<evidence type="ECO:0000313" key="4">
    <source>
        <dbReference type="EMBL" id="KAK3917958.1"/>
    </source>
</evidence>
<dbReference type="GO" id="GO:0008270">
    <property type="term" value="F:zinc ion binding"/>
    <property type="evidence" value="ECO:0007669"/>
    <property type="project" value="UniProtKB-KW"/>
</dbReference>
<keyword evidence="1" id="KW-0479">Metal-binding</keyword>
<dbReference type="Proteomes" id="UP001219518">
    <property type="component" value="Unassembled WGS sequence"/>
</dbReference>
<dbReference type="PANTHER" id="PTHR31025">
    <property type="entry name" value="SI:CH211-196P9.1-RELATED"/>
    <property type="match status" value="1"/>
</dbReference>
<feature type="compositionally biased region" description="Acidic residues" evidence="2">
    <location>
        <begin position="121"/>
        <end position="134"/>
    </location>
</feature>
<evidence type="ECO:0000256" key="2">
    <source>
        <dbReference type="SAM" id="MobiDB-lite"/>
    </source>
</evidence>
<protein>
    <submittedName>
        <fullName evidence="5">Zinc finger protein 292</fullName>
    </submittedName>
</protein>
<dbReference type="EMBL" id="JAHWGI010000822">
    <property type="protein sequence ID" value="KAK3917961.1"/>
    <property type="molecule type" value="Genomic_DNA"/>
</dbReference>
<keyword evidence="1" id="KW-0862">Zinc</keyword>
<dbReference type="InterPro" id="IPR013087">
    <property type="entry name" value="Znf_C2H2_type"/>
</dbReference>
<organism evidence="5 6">
    <name type="scientific">Frankliniella fusca</name>
    <dbReference type="NCBI Taxonomy" id="407009"/>
    <lineage>
        <taxon>Eukaryota</taxon>
        <taxon>Metazoa</taxon>
        <taxon>Ecdysozoa</taxon>
        <taxon>Arthropoda</taxon>
        <taxon>Hexapoda</taxon>
        <taxon>Insecta</taxon>
        <taxon>Pterygota</taxon>
        <taxon>Neoptera</taxon>
        <taxon>Paraneoptera</taxon>
        <taxon>Thysanoptera</taxon>
        <taxon>Terebrantia</taxon>
        <taxon>Thripoidea</taxon>
        <taxon>Thripidae</taxon>
        <taxon>Frankliniella</taxon>
    </lineage>
</organism>
<evidence type="ECO:0000256" key="1">
    <source>
        <dbReference type="PROSITE-ProRule" id="PRU00042"/>
    </source>
</evidence>
<reference evidence="5" key="1">
    <citation type="submission" date="2021-07" db="EMBL/GenBank/DDBJ databases">
        <authorList>
            <person name="Catto M.A."/>
            <person name="Jacobson A."/>
            <person name="Kennedy G."/>
            <person name="Labadie P."/>
            <person name="Hunt B.G."/>
            <person name="Srinivasan R."/>
        </authorList>
    </citation>
    <scope>NUCLEOTIDE SEQUENCE</scope>
    <source>
        <strain evidence="5">PL_HMW_Pooled</strain>
        <tissue evidence="5">Head</tissue>
    </source>
</reference>
<proteinExistence type="predicted"/>
<evidence type="ECO:0000313" key="5">
    <source>
        <dbReference type="EMBL" id="KAK3917961.1"/>
    </source>
</evidence>
<dbReference type="PANTHER" id="PTHR31025:SF9">
    <property type="entry name" value="SI:DKEY-286J15.1"/>
    <property type="match status" value="1"/>
</dbReference>
<keyword evidence="6" id="KW-1185">Reference proteome</keyword>
<name>A0AAE1LF96_9NEOP</name>
<feature type="compositionally biased region" description="Acidic residues" evidence="2">
    <location>
        <begin position="641"/>
        <end position="650"/>
    </location>
</feature>
<feature type="domain" description="C2H2-type" evidence="3">
    <location>
        <begin position="36"/>
        <end position="65"/>
    </location>
</feature>
<dbReference type="EMBL" id="JAHWGI010000822">
    <property type="protein sequence ID" value="KAK3917958.1"/>
    <property type="molecule type" value="Genomic_DNA"/>
</dbReference>
<evidence type="ECO:0000313" key="6">
    <source>
        <dbReference type="Proteomes" id="UP001219518"/>
    </source>
</evidence>
<accession>A0AAE1LF96</accession>
<keyword evidence="1" id="KW-0863">Zinc-finger</keyword>
<dbReference type="PROSITE" id="PS00028">
    <property type="entry name" value="ZINC_FINGER_C2H2_1"/>
    <property type="match status" value="1"/>
</dbReference>
<feature type="region of interest" description="Disordered" evidence="2">
    <location>
        <begin position="979"/>
        <end position="1001"/>
    </location>
</feature>
<evidence type="ECO:0000259" key="3">
    <source>
        <dbReference type="PROSITE" id="PS50157"/>
    </source>
</evidence>
<sequence>MDVDFNRWCPKCQILVPGGLTGLQEHLKRPDHVAPYLCGQDGCIHEYAYRRNLYVHLRNHHTTPPVPVLRPAAGANAQAHAIAGHGPPLQAVQQQDQLEQLWHEQQEELYDECNEIGGGGDGDDNGSDEDEVTSEDLKQAAELSLLEMRSVNYMTSSALQRVQTQSFTLMEKTALYLKGKVEEFLAKGDGSPAEIHKLLEEFKLDDPFQHVKTKTQQMEVFKEKYGLISPKTICLGEDFDSRLDPHSLQFQPRQVRRTFQYVSIIEILRSILSDAEMRDIIMSEKASNDEYKRSFLDGSIYLTLPDHLKNAIRIVLYVDDLEILQALSATLAFSDDAKQAEVWEPFLADMRKLEEEGLEIMIDGLPFTFEVVLLALIGDTAAIHEIIGLLAPSAVCFCRACYIQRQEMWRDGLKVGAPRTPEQHSLDVAQVLRRPAERKTTGVLGPPKIDNLKVFKCITHSVFDCFHDLLQGVCKMEIKLALRHYVCIKKYFTEDVLQSRLKFFDYGFPDSKNKPVSKMTAAYLNNTKTYNLHQTGAQMWLLTRAFGFLFGDLVPADDQFMKLISFLNQIMCVVFSRAVTDYDIDNLDILVKEHHSLFQELFPSDENVEVQEETQDTEAELFQDYHGTIDEELLLEDNLNEPEANEESDDQPTASKRQKKAPRKIRFINKHHHLLHYADYIRKFGPMILYWTMRYEARHMFFKLAATVSNNFINPLKSLMDMFQMKLASDRKKNRDPIEIGKRGTRKLTVEECDHSLQLVTAGLQPLSDVQYVKHVKYKGIDYRPELFAMTRLSKFGSYPEFSQIKAIYVFGEKDLLLILQEWKTERFDARVNAYHVTTNTNAPVIAKRPSDIPSPRLLAKWKKYHSLNNLLEAEGLSGRHMVKQTDATLKAIGLNTAARMDVMDCIENYSHEGVEVNVSSNVANETPVTRTVTDQSTSSNRTLQIRETSINRLKASFTIGTQSSNQFTCRTSGAASGSCASSDSATRGSTSNSSATCGSASSSSASGSAFQLPSDSDPGFVPALNEQARVNRILEKAYNELHVKYDVQAILQEGNGGQEIVKELDQKGTVSGPSRLRMINILMTHILNNVPNPALISTHMREAMAICLVHRWRTLCSMMYRRDDKPWYDWYNPLQNMGALNHSVQRVHRGLKKKGKGIRKLYPRAKQPRVLKELPENSMPEPDDVEPMDFVRDVNELRYTDPNSLQKQNILSLMTKTFERRRTYMEHKTASTTHEIIVKFPRFLSYNGDVLEQEFSLMFPGKGSNFLRIYTTEFVPKILKIAQDNPEKYSACLPFADDTLNATVVLSKLLPTPKRVFAHEAEMPLHPKLSDFFRIIPLGCDPKEEATKYRMESGYPVQPHLMAIGNPKAIGAMFLVIGDSDVLGLHRSATPTKAVDLLFKTYHALNIHYPLGWKNVFRFLQVHIYHIPLENKRESSFLDQLRMIKSTSL</sequence>
<feature type="region of interest" description="Disordered" evidence="2">
    <location>
        <begin position="641"/>
        <end position="662"/>
    </location>
</feature>
<comment type="caution">
    <text evidence="5">The sequence shown here is derived from an EMBL/GenBank/DDBJ whole genome shotgun (WGS) entry which is preliminary data.</text>
</comment>
<gene>
    <name evidence="4" type="ORF">KUF71_026262</name>
    <name evidence="5" type="ORF">KUF71_026264</name>
</gene>
<reference evidence="5" key="2">
    <citation type="journal article" date="2023" name="BMC Genomics">
        <title>Pest status, molecular evolution, and epigenetic factors derived from the genome assembly of Frankliniella fusca, a thysanopteran phytovirus vector.</title>
        <authorList>
            <person name="Catto M.A."/>
            <person name="Labadie P.E."/>
            <person name="Jacobson A.L."/>
            <person name="Kennedy G.G."/>
            <person name="Srinivasan R."/>
            <person name="Hunt B.G."/>
        </authorList>
    </citation>
    <scope>NUCLEOTIDE SEQUENCE</scope>
    <source>
        <strain evidence="5">PL_HMW_Pooled</strain>
    </source>
</reference>
<dbReference type="PROSITE" id="PS50157">
    <property type="entry name" value="ZINC_FINGER_C2H2_2"/>
    <property type="match status" value="1"/>
</dbReference>